<evidence type="ECO:0000313" key="2">
    <source>
        <dbReference type="EMBL" id="TDL29416.1"/>
    </source>
</evidence>
<dbReference type="CDD" id="cd03062">
    <property type="entry name" value="TRX_Fd_Sucrase"/>
    <property type="match status" value="1"/>
</dbReference>
<dbReference type="Proteomes" id="UP000294933">
    <property type="component" value="Unassembled WGS sequence"/>
</dbReference>
<reference evidence="2 3" key="1">
    <citation type="submission" date="2018-06" db="EMBL/GenBank/DDBJ databases">
        <title>A transcriptomic atlas of mushroom development highlights an independent origin of complex multicellularity.</title>
        <authorList>
            <consortium name="DOE Joint Genome Institute"/>
            <person name="Krizsan K."/>
            <person name="Almasi E."/>
            <person name="Merenyi Z."/>
            <person name="Sahu N."/>
            <person name="Viragh M."/>
            <person name="Koszo T."/>
            <person name="Mondo S."/>
            <person name="Kiss B."/>
            <person name="Balint B."/>
            <person name="Kues U."/>
            <person name="Barry K."/>
            <person name="Hegedus J.C."/>
            <person name="Henrissat B."/>
            <person name="Johnson J."/>
            <person name="Lipzen A."/>
            <person name="Ohm R."/>
            <person name="Nagy I."/>
            <person name="Pangilinan J."/>
            <person name="Yan J."/>
            <person name="Xiong Y."/>
            <person name="Grigoriev I.V."/>
            <person name="Hibbett D.S."/>
            <person name="Nagy L.G."/>
        </authorList>
    </citation>
    <scope>NUCLEOTIDE SEQUENCE [LARGE SCALE GENOMIC DNA]</scope>
    <source>
        <strain evidence="2 3">SZMC22713</strain>
    </source>
</reference>
<dbReference type="OrthoDB" id="10253744at2759"/>
<dbReference type="EMBL" id="ML170156">
    <property type="protein sequence ID" value="TDL29416.1"/>
    <property type="molecule type" value="Genomic_DNA"/>
</dbReference>
<dbReference type="PANTHER" id="PTHR31902">
    <property type="entry name" value="ACTIN PATCHES DISTAL PROTEIN 1"/>
    <property type="match status" value="1"/>
</dbReference>
<dbReference type="SUPFAM" id="SSF52833">
    <property type="entry name" value="Thioredoxin-like"/>
    <property type="match status" value="1"/>
</dbReference>
<organism evidence="2 3">
    <name type="scientific">Rickenella mellea</name>
    <dbReference type="NCBI Taxonomy" id="50990"/>
    <lineage>
        <taxon>Eukaryota</taxon>
        <taxon>Fungi</taxon>
        <taxon>Dikarya</taxon>
        <taxon>Basidiomycota</taxon>
        <taxon>Agaricomycotina</taxon>
        <taxon>Agaricomycetes</taxon>
        <taxon>Hymenochaetales</taxon>
        <taxon>Rickenellaceae</taxon>
        <taxon>Rickenella</taxon>
    </lineage>
</organism>
<proteinExistence type="predicted"/>
<dbReference type="Gene3D" id="3.40.30.10">
    <property type="entry name" value="Glutaredoxin"/>
    <property type="match status" value="1"/>
</dbReference>
<sequence>MGSENDMAELEAASVPVTHEACRNCANPCDEGHDEYPAKFGADYESEMRGSVKPYHRQVVISTGKTDWPHDISDEKDTLAAYLTDAQNELSKKHKPKPSHSQQNGTGTEKEPVVRLSKQPEGVLRSSDATRLSILNGSHTSCSTETNQQTVIVLPDYIAVCDVPPSKAASVSLWKSALDPAVDRFGVTSEGNTFQTWTLPYSCVILLCSHKKRDNRCAIAAPKLETAFIQHLQHAGWSVDTQLEDLSCTGEPLEKSTQSPEERAVEAIRRLKVIGEGGKHRALVIKNSHVGGHKFAGNVIIYKPQGSGIWYGRVTPHEVDAIVKSTIIDGKVFPALLRGGLDISRPGCQSLNDW</sequence>
<dbReference type="AlphaFoldDB" id="A0A4R5XGB5"/>
<feature type="region of interest" description="Disordered" evidence="1">
    <location>
        <begin position="88"/>
        <end position="122"/>
    </location>
</feature>
<dbReference type="InterPro" id="IPR009737">
    <property type="entry name" value="Aim32/Apd1-like"/>
</dbReference>
<evidence type="ECO:0000256" key="1">
    <source>
        <dbReference type="SAM" id="MobiDB-lite"/>
    </source>
</evidence>
<evidence type="ECO:0000313" key="3">
    <source>
        <dbReference type="Proteomes" id="UP000294933"/>
    </source>
</evidence>
<keyword evidence="3" id="KW-1185">Reference proteome</keyword>
<dbReference type="InterPro" id="IPR036249">
    <property type="entry name" value="Thioredoxin-like_sf"/>
</dbReference>
<dbReference type="PANTHER" id="PTHR31902:SF14">
    <property type="entry name" value="ACTIN PATCHES DISTAL PROTEIN 1"/>
    <property type="match status" value="1"/>
</dbReference>
<dbReference type="STRING" id="50990.A0A4R5XGB5"/>
<dbReference type="Pfam" id="PF06999">
    <property type="entry name" value="Suc_Fer-like"/>
    <property type="match status" value="1"/>
</dbReference>
<dbReference type="VEuPathDB" id="FungiDB:BD410DRAFT_779816"/>
<name>A0A4R5XGB5_9AGAM</name>
<protein>
    <submittedName>
        <fullName evidence="2">Sucraseferredoxin-like protein</fullName>
    </submittedName>
</protein>
<accession>A0A4R5XGB5</accession>
<gene>
    <name evidence="2" type="ORF">BD410DRAFT_779816</name>
</gene>